<evidence type="ECO:0000259" key="11">
    <source>
        <dbReference type="SMART" id="SM01332"/>
    </source>
</evidence>
<evidence type="ECO:0000313" key="12">
    <source>
        <dbReference type="Ensembl" id="ENSSGRP00000039834.1"/>
    </source>
</evidence>
<dbReference type="GO" id="GO:0005634">
    <property type="term" value="C:nucleus"/>
    <property type="evidence" value="ECO:0007669"/>
    <property type="project" value="UniProtKB-SubCell"/>
</dbReference>
<dbReference type="OMA" id="TPPKRKC"/>
<dbReference type="InParanoid" id="A0A672MMD9"/>
<dbReference type="InterPro" id="IPR006671">
    <property type="entry name" value="Cyclin_N"/>
</dbReference>
<keyword evidence="4" id="KW-0132">Cell division</keyword>
<evidence type="ECO:0000256" key="2">
    <source>
        <dbReference type="ARBA" id="ARBA00007143"/>
    </source>
</evidence>
<name>A0A672MMD9_SINGR</name>
<evidence type="ECO:0000256" key="1">
    <source>
        <dbReference type="ARBA" id="ARBA00004123"/>
    </source>
</evidence>
<evidence type="ECO:0000256" key="6">
    <source>
        <dbReference type="ARBA" id="ARBA00023242"/>
    </source>
</evidence>
<evidence type="ECO:0000256" key="3">
    <source>
        <dbReference type="ARBA" id="ARBA00022553"/>
    </source>
</evidence>
<reference evidence="12" key="2">
    <citation type="submission" date="2025-09" db="UniProtKB">
        <authorList>
            <consortium name="Ensembl"/>
        </authorList>
    </citation>
    <scope>IDENTIFICATION</scope>
</reference>
<dbReference type="InterPro" id="IPR036915">
    <property type="entry name" value="Cyclin-like_sf"/>
</dbReference>
<dbReference type="GO" id="GO:0051301">
    <property type="term" value="P:cell division"/>
    <property type="evidence" value="ECO:0007669"/>
    <property type="project" value="UniProtKB-KW"/>
</dbReference>
<dbReference type="InterPro" id="IPR004367">
    <property type="entry name" value="Cyclin_C-dom"/>
</dbReference>
<comment type="subcellular location">
    <subcellularLocation>
        <location evidence="1">Nucleus</location>
    </subcellularLocation>
</comment>
<proteinExistence type="inferred from homology"/>
<dbReference type="InterPro" id="IPR039361">
    <property type="entry name" value="Cyclin"/>
</dbReference>
<organism evidence="12 13">
    <name type="scientific">Sinocyclocheilus grahami</name>
    <name type="common">Dianchi golden-line fish</name>
    <name type="synonym">Barbus grahami</name>
    <dbReference type="NCBI Taxonomy" id="75366"/>
    <lineage>
        <taxon>Eukaryota</taxon>
        <taxon>Metazoa</taxon>
        <taxon>Chordata</taxon>
        <taxon>Craniata</taxon>
        <taxon>Vertebrata</taxon>
        <taxon>Euteleostomi</taxon>
        <taxon>Actinopterygii</taxon>
        <taxon>Neopterygii</taxon>
        <taxon>Teleostei</taxon>
        <taxon>Ostariophysi</taxon>
        <taxon>Cypriniformes</taxon>
        <taxon>Cyprinidae</taxon>
        <taxon>Cyprininae</taxon>
        <taxon>Sinocyclocheilus</taxon>
    </lineage>
</organism>
<keyword evidence="13" id="KW-1185">Reference proteome</keyword>
<dbReference type="InterPro" id="IPR013763">
    <property type="entry name" value="Cyclin-like_dom"/>
</dbReference>
<keyword evidence="3" id="KW-0597">Phosphoprotein</keyword>
<dbReference type="SMART" id="SM01332">
    <property type="entry name" value="Cyclin_C"/>
    <property type="match status" value="1"/>
</dbReference>
<dbReference type="Ensembl" id="ENSSGRT00000042708.1">
    <property type="protein sequence ID" value="ENSSGRP00000039834.1"/>
    <property type="gene ID" value="ENSSGRG00000021742.1"/>
</dbReference>
<feature type="domain" description="Cyclin C-terminal" evidence="11">
    <location>
        <begin position="208"/>
        <end position="330"/>
    </location>
</feature>
<evidence type="ECO:0000256" key="4">
    <source>
        <dbReference type="ARBA" id="ARBA00022618"/>
    </source>
</evidence>
<evidence type="ECO:0000259" key="10">
    <source>
        <dbReference type="SMART" id="SM00385"/>
    </source>
</evidence>
<dbReference type="Gene3D" id="1.10.472.10">
    <property type="entry name" value="Cyclin-like"/>
    <property type="match status" value="2"/>
</dbReference>
<accession>A0A672MMD9</accession>
<evidence type="ECO:0000256" key="7">
    <source>
        <dbReference type="ARBA" id="ARBA00023306"/>
    </source>
</evidence>
<keyword evidence="6" id="KW-0539">Nucleus</keyword>
<dbReference type="SUPFAM" id="SSF47954">
    <property type="entry name" value="Cyclin-like"/>
    <property type="match status" value="2"/>
</dbReference>
<dbReference type="InterPro" id="IPR048258">
    <property type="entry name" value="Cyclins_cyclin-box"/>
</dbReference>
<dbReference type="Pfam" id="PF00134">
    <property type="entry name" value="Cyclin_N"/>
    <property type="match status" value="1"/>
</dbReference>
<feature type="domain" description="Cyclin-like" evidence="10">
    <location>
        <begin position="114"/>
        <end position="199"/>
    </location>
</feature>
<dbReference type="SMART" id="SM00385">
    <property type="entry name" value="CYCLIN"/>
    <property type="match status" value="1"/>
</dbReference>
<dbReference type="AlphaFoldDB" id="A0A672MMD9"/>
<dbReference type="PROSITE" id="PS00292">
    <property type="entry name" value="CYCLINS"/>
    <property type="match status" value="1"/>
</dbReference>
<evidence type="ECO:0000256" key="8">
    <source>
        <dbReference type="RuleBase" id="RU000383"/>
    </source>
</evidence>
<keyword evidence="5 8" id="KW-0195">Cyclin</keyword>
<dbReference type="PANTHER" id="PTHR10177">
    <property type="entry name" value="CYCLINS"/>
    <property type="match status" value="1"/>
</dbReference>
<evidence type="ECO:0000313" key="13">
    <source>
        <dbReference type="Proteomes" id="UP000472262"/>
    </source>
</evidence>
<comment type="similarity">
    <text evidence="2">Belongs to the cyclin family. Cyclin E subfamily.</text>
</comment>
<dbReference type="Proteomes" id="UP000472262">
    <property type="component" value="Unassembled WGS sequence"/>
</dbReference>
<protein>
    <submittedName>
        <fullName evidence="12">Cyclin E2</fullName>
    </submittedName>
</protein>
<reference evidence="12" key="1">
    <citation type="submission" date="2025-08" db="UniProtKB">
        <authorList>
            <consortium name="Ensembl"/>
        </authorList>
    </citation>
    <scope>IDENTIFICATION</scope>
</reference>
<dbReference type="Pfam" id="PF02984">
    <property type="entry name" value="Cyclin_C"/>
    <property type="match status" value="1"/>
</dbReference>
<dbReference type="CDD" id="cd20519">
    <property type="entry name" value="CYCLIN_CCNE_rpt1"/>
    <property type="match status" value="1"/>
</dbReference>
<dbReference type="FunFam" id="1.10.472.10:FF:000024">
    <property type="entry name" value="G1/S-specific cyclin-E1"/>
    <property type="match status" value="1"/>
</dbReference>
<feature type="region of interest" description="Disordered" evidence="9">
    <location>
        <begin position="345"/>
        <end position="364"/>
    </location>
</feature>
<evidence type="ECO:0000256" key="9">
    <source>
        <dbReference type="SAM" id="MobiDB-lite"/>
    </source>
</evidence>
<evidence type="ECO:0000256" key="5">
    <source>
        <dbReference type="ARBA" id="ARBA00023127"/>
    </source>
</evidence>
<sequence>MQIYFHSRLCPYLPRVPILVEGTVYEIQQYYYMLLIMQTAHAKNQNNFIKGHRHNCTIHNCNLYFCIMPPACLWGSSEDVWRKMLSKEIKYKHSKSSLDKHPSLRPKMRAMLLDWLMEVCESYTLHRQTFYLAQDFFDRYMLSQSDVQKDQLQLIGITALFISCKIEEIYPPKITELAFVSDGACLEEEILQMELIMLKALNWDLCPETVLSWMKLYIQIATLYDVTNLLVPQFSQETYIQITQVLDLCILDINSLDFKYGVLAAAAFCHFMSADVVQKVSGLKWEAIETCVNWMAPFVETMMCYESAQLREFGQVPSEDRHNIQTHVDYLCMLVSLKDAQEKQSKSLEPLFPPTPPSSAEKPS</sequence>
<keyword evidence="7" id="KW-0131">Cell cycle</keyword>